<keyword evidence="3" id="KW-1185">Reference proteome</keyword>
<reference evidence="2 3" key="1">
    <citation type="submission" date="2018-11" db="EMBL/GenBank/DDBJ databases">
        <authorList>
            <person name="Criscuolo A."/>
        </authorList>
    </citation>
    <scope>NUCLEOTIDE SEQUENCE [LARGE SCALE GENOMIC DNA]</scope>
    <source>
        <strain evidence="2">ATB-66</strain>
    </source>
</reference>
<protein>
    <recommendedName>
        <fullName evidence="1">YhfM-like domain-containing protein</fullName>
    </recommendedName>
</protein>
<dbReference type="EMBL" id="UXAV01000006">
    <property type="protein sequence ID" value="VDC17989.1"/>
    <property type="molecule type" value="Genomic_DNA"/>
</dbReference>
<gene>
    <name evidence="2" type="ORF">FILTAD_00008</name>
</gene>
<evidence type="ECO:0000313" key="2">
    <source>
        <dbReference type="EMBL" id="VDC17989.1"/>
    </source>
</evidence>
<evidence type="ECO:0000313" key="3">
    <source>
        <dbReference type="Proteomes" id="UP000270468"/>
    </source>
</evidence>
<feature type="domain" description="YhfM-like" evidence="1">
    <location>
        <begin position="33"/>
        <end position="118"/>
    </location>
</feature>
<dbReference type="Pfam" id="PF26353">
    <property type="entry name" value="YhfM"/>
    <property type="match status" value="1"/>
</dbReference>
<dbReference type="OrthoDB" id="2738838at2"/>
<sequence>MKKVLILFIIIGLLLVGCSQKELLETSVPVAKSHSETKMEHLDLKETNEIAIFSTAVSDSTKEPGIVNLANPQYTFSSGEESYLLWISEDNGTVMNTKDTHTIYSLSTSSTKEVNEFVNKD</sequence>
<proteinExistence type="predicted"/>
<evidence type="ECO:0000259" key="1">
    <source>
        <dbReference type="Pfam" id="PF26353"/>
    </source>
</evidence>
<dbReference type="AlphaFoldDB" id="A0A3P5WSP8"/>
<dbReference type="Proteomes" id="UP000270468">
    <property type="component" value="Unassembled WGS sequence"/>
</dbReference>
<organism evidence="2 3">
    <name type="scientific">Filibacter tadaridae</name>
    <dbReference type="NCBI Taxonomy" id="2483811"/>
    <lineage>
        <taxon>Bacteria</taxon>
        <taxon>Bacillati</taxon>
        <taxon>Bacillota</taxon>
        <taxon>Bacilli</taxon>
        <taxon>Bacillales</taxon>
        <taxon>Caryophanaceae</taxon>
        <taxon>Filibacter</taxon>
    </lineage>
</organism>
<name>A0A3P5WSP8_9BACL</name>
<dbReference type="InterPro" id="IPR058780">
    <property type="entry name" value="YhfM-like_dom"/>
</dbReference>
<dbReference type="RefSeq" id="WP_124068470.1">
    <property type="nucleotide sequence ID" value="NZ_CBCRXF010000032.1"/>
</dbReference>
<dbReference type="PROSITE" id="PS51257">
    <property type="entry name" value="PROKAR_LIPOPROTEIN"/>
    <property type="match status" value="1"/>
</dbReference>
<accession>A0A3P5WSP8</accession>